<dbReference type="NCBIfam" id="TIGR04474">
    <property type="entry name" value="tcm_partner"/>
    <property type="match status" value="1"/>
</dbReference>
<keyword evidence="2" id="KW-1185">Reference proteome</keyword>
<accession>A0A135L1E9</accession>
<organism evidence="1 2">
    <name type="scientific">Tepidibacillus decaturensis</name>
    <dbReference type="NCBI Taxonomy" id="1413211"/>
    <lineage>
        <taxon>Bacteria</taxon>
        <taxon>Bacillati</taxon>
        <taxon>Bacillota</taxon>
        <taxon>Bacilli</taxon>
        <taxon>Bacillales</taxon>
        <taxon>Bacillaceae</taxon>
        <taxon>Tepidibacillus</taxon>
    </lineage>
</organism>
<proteinExistence type="predicted"/>
<dbReference type="InterPro" id="IPR031009">
    <property type="entry name" value="Tcm_partner"/>
</dbReference>
<dbReference type="Gene3D" id="3.40.50.150">
    <property type="entry name" value="Vaccinia Virus protein VP39"/>
    <property type="match status" value="1"/>
</dbReference>
<dbReference type="STRING" id="1413211.U473_01515"/>
<comment type="caution">
    <text evidence="1">The sequence shown here is derived from an EMBL/GenBank/DDBJ whole genome shotgun (WGS) entry which is preliminary data.</text>
</comment>
<evidence type="ECO:0000313" key="1">
    <source>
        <dbReference type="EMBL" id="KXG42851.1"/>
    </source>
</evidence>
<dbReference type="EMBL" id="LSKU01000001">
    <property type="protein sequence ID" value="KXG42851.1"/>
    <property type="molecule type" value="Genomic_DNA"/>
</dbReference>
<dbReference type="SUPFAM" id="SSF53335">
    <property type="entry name" value="S-adenosyl-L-methionine-dependent methyltransferases"/>
    <property type="match status" value="1"/>
</dbReference>
<dbReference type="AlphaFoldDB" id="A0A135L1E9"/>
<dbReference type="OrthoDB" id="275124at2"/>
<gene>
    <name evidence="1" type="ORF">U473_01515</name>
</gene>
<dbReference type="RefSeq" id="WP_068722691.1">
    <property type="nucleotide sequence ID" value="NZ_LSKU01000001.1"/>
</dbReference>
<protein>
    <recommendedName>
        <fullName evidence="3">Three-Cys-motif partner protein TcmP</fullName>
    </recommendedName>
</protein>
<evidence type="ECO:0000313" key="2">
    <source>
        <dbReference type="Proteomes" id="UP000070352"/>
    </source>
</evidence>
<name>A0A135L1E9_9BACI</name>
<dbReference type="InterPro" id="IPR029063">
    <property type="entry name" value="SAM-dependent_MTases_sf"/>
</dbReference>
<evidence type="ECO:0008006" key="3">
    <source>
        <dbReference type="Google" id="ProtNLM"/>
    </source>
</evidence>
<reference evidence="1 2" key="1">
    <citation type="submission" date="2016-02" db="EMBL/GenBank/DDBJ databases">
        <title>Draft Genome for Tepidibacillus decaturensis nov. sp. Strain Z9, an Anaerobic, Moderately Thermophilic and Heterotrophic Bacterium from Deep Subsurface of the Illinois Basin, USA.</title>
        <authorList>
            <person name="Dong Y."/>
            <person name="Chang J.Y."/>
            <person name="Sanford R."/>
            <person name="Fouke B.W."/>
        </authorList>
    </citation>
    <scope>NUCLEOTIDE SEQUENCE [LARGE SCALE GENOMIC DNA]</scope>
    <source>
        <strain evidence="1 2">Z9</strain>
    </source>
</reference>
<dbReference type="Proteomes" id="UP000070352">
    <property type="component" value="Unassembled WGS sequence"/>
</dbReference>
<sequence>MAYGGKDNTIGEWSIDKLAFLEKYLPIFVNATKRALHRYYIDGFAGNGEWIHRETGEYVPGSATIALKYANDFTGLHFVEMDPDRVSNLKRLVKDFSTEHKAKVHQGDTNIILPEIMKGIHPKAPTFVFLDPSGDQLNWKTIESLANWKTELFILYPYHMTIARYLPNDKDELKDWQKGRLNNFFGTDEWYDIYTSNDRLYLLSELLNLYKSRLEKLGYSYCNVSEVFKNTTGQYLYYMIWVGKNAAGKKIMDWVYKQQNPQISLDI</sequence>